<dbReference type="Proteomes" id="UP000665026">
    <property type="component" value="Chromosome"/>
</dbReference>
<proteinExistence type="predicted"/>
<evidence type="ECO:0000313" key="1">
    <source>
        <dbReference type="EMBL" id="QTN34676.1"/>
    </source>
</evidence>
<dbReference type="EMBL" id="CP060010">
    <property type="protein sequence ID" value="QTN34676.1"/>
    <property type="molecule type" value="Genomic_DNA"/>
</dbReference>
<evidence type="ECO:0000313" key="2">
    <source>
        <dbReference type="Proteomes" id="UP000665026"/>
    </source>
</evidence>
<gene>
    <name evidence="1" type="ORF">HZ995_09145</name>
</gene>
<sequence>MPKPGKETRGEHFTKLVRNMMEEPAWRALSTSAQALYPWVKLEWRGPKHNNNGKIELSVRQAAERIGVADNTAMNAFHDLQAKGFLVLRKMGSLGVHGTPKTPEYEITELPLPHSPNITGRKLYREWANGQDFPVLKARANNPSGKNGKAKTHLQIEDDAIVELKTFTNSASQKRR</sequence>
<dbReference type="AlphaFoldDB" id="A0A975I7B5"/>
<reference evidence="1" key="1">
    <citation type="submission" date="2020-07" db="EMBL/GenBank/DDBJ databases">
        <title>Genome sequences of bacteria associated with the marine, planktonic diatom Thalassiosira profunda strain ECT2AJA-044.</title>
        <authorList>
            <person name="Gargas C.B."/>
            <person name="Roberts W.R."/>
            <person name="Alverson A.J."/>
        </authorList>
    </citation>
    <scope>NUCLEOTIDE SEQUENCE</scope>
    <source>
        <strain evidence="1">ECT2AJA-044</strain>
    </source>
</reference>
<dbReference type="KEGG" id="cact:HZ995_09145"/>
<name>A0A975I7B5_9RHOB</name>
<organism evidence="1 2">
    <name type="scientific">Cognatishimia activa</name>
    <dbReference type="NCBI Taxonomy" id="1715691"/>
    <lineage>
        <taxon>Bacteria</taxon>
        <taxon>Pseudomonadati</taxon>
        <taxon>Pseudomonadota</taxon>
        <taxon>Alphaproteobacteria</taxon>
        <taxon>Rhodobacterales</taxon>
        <taxon>Paracoccaceae</taxon>
        <taxon>Cognatishimia</taxon>
    </lineage>
</organism>
<accession>A0A975I7B5</accession>
<protein>
    <submittedName>
        <fullName evidence="1">Uncharacterized protein</fullName>
    </submittedName>
</protein>